<proteinExistence type="predicted"/>
<gene>
    <name evidence="1" type="ORF">JG688_00014162</name>
</gene>
<protein>
    <submittedName>
        <fullName evidence="1">Uncharacterized protein</fullName>
    </submittedName>
</protein>
<comment type="caution">
    <text evidence="1">The sequence shown here is derived from an EMBL/GenBank/DDBJ whole genome shotgun (WGS) entry which is preliminary data.</text>
</comment>
<dbReference type="AlphaFoldDB" id="A0A8J5I8B8"/>
<reference evidence="1" key="1">
    <citation type="submission" date="2021-01" db="EMBL/GenBank/DDBJ databases">
        <title>Phytophthora aleatoria, a newly-described species from Pinus radiata is distinct from Phytophthora cactorum isolates based on comparative genomics.</title>
        <authorList>
            <person name="Mcdougal R."/>
            <person name="Panda P."/>
            <person name="Williams N."/>
            <person name="Studholme D.J."/>
        </authorList>
    </citation>
    <scope>NUCLEOTIDE SEQUENCE</scope>
    <source>
        <strain evidence="1">NZFS 4037</strain>
    </source>
</reference>
<accession>A0A8J5I8B8</accession>
<dbReference type="Proteomes" id="UP000709295">
    <property type="component" value="Unassembled WGS sequence"/>
</dbReference>
<evidence type="ECO:0000313" key="1">
    <source>
        <dbReference type="EMBL" id="KAG6950445.1"/>
    </source>
</evidence>
<keyword evidence="2" id="KW-1185">Reference proteome</keyword>
<organism evidence="1 2">
    <name type="scientific">Phytophthora aleatoria</name>
    <dbReference type="NCBI Taxonomy" id="2496075"/>
    <lineage>
        <taxon>Eukaryota</taxon>
        <taxon>Sar</taxon>
        <taxon>Stramenopiles</taxon>
        <taxon>Oomycota</taxon>
        <taxon>Peronosporomycetes</taxon>
        <taxon>Peronosporales</taxon>
        <taxon>Peronosporaceae</taxon>
        <taxon>Phytophthora</taxon>
    </lineage>
</organism>
<sequence>MYKDKRKCLLPRTEEQHLLLNANRELLGLWIPEVAQVVDQLQLMGNGIDGEENKCIVQWCHF</sequence>
<evidence type="ECO:0000313" key="2">
    <source>
        <dbReference type="Proteomes" id="UP000709295"/>
    </source>
</evidence>
<name>A0A8J5I8B8_9STRA</name>
<dbReference type="EMBL" id="JAENGY010001303">
    <property type="protein sequence ID" value="KAG6950445.1"/>
    <property type="molecule type" value="Genomic_DNA"/>
</dbReference>